<evidence type="ECO:0000259" key="4">
    <source>
        <dbReference type="PROSITE" id="PS50893"/>
    </source>
</evidence>
<dbReference type="SUPFAM" id="SSF52540">
    <property type="entry name" value="P-loop containing nucleoside triphosphate hydrolases"/>
    <property type="match status" value="1"/>
</dbReference>
<dbReference type="InterPro" id="IPR013611">
    <property type="entry name" value="Transp-assoc_OB_typ2"/>
</dbReference>
<dbReference type="EMBL" id="JBEUKS010000001">
    <property type="protein sequence ID" value="MFC1437101.1"/>
    <property type="molecule type" value="Genomic_DNA"/>
</dbReference>
<dbReference type="PROSITE" id="PS50893">
    <property type="entry name" value="ABC_TRANSPORTER_2"/>
    <property type="match status" value="1"/>
</dbReference>
<dbReference type="InterPro" id="IPR003439">
    <property type="entry name" value="ABC_transporter-like_ATP-bd"/>
</dbReference>
<protein>
    <submittedName>
        <fullName evidence="5">ABC transporter ATP-binding protein</fullName>
    </submittedName>
</protein>
<name>A0ABV6XFS5_9ACTN</name>
<organism evidence="5 6">
    <name type="scientific">Streptacidiphilus jeojiensis</name>
    <dbReference type="NCBI Taxonomy" id="3229225"/>
    <lineage>
        <taxon>Bacteria</taxon>
        <taxon>Bacillati</taxon>
        <taxon>Actinomycetota</taxon>
        <taxon>Actinomycetes</taxon>
        <taxon>Kitasatosporales</taxon>
        <taxon>Streptomycetaceae</taxon>
        <taxon>Streptacidiphilus</taxon>
    </lineage>
</organism>
<dbReference type="SUPFAM" id="SSF50331">
    <property type="entry name" value="MOP-like"/>
    <property type="match status" value="1"/>
</dbReference>
<dbReference type="PANTHER" id="PTHR42781">
    <property type="entry name" value="SPERMIDINE/PUTRESCINE IMPORT ATP-BINDING PROTEIN POTA"/>
    <property type="match status" value="1"/>
</dbReference>
<sequence length="370" mass="39747">MTDSPPPSTGASAAGPPVPSAVALSGVTKAFGAVRAVDGIDLEIRAGEFFSMLGPSGSGKTTVLRMIAGFEEPTGGRVLLGGTDVTRLAPFDRDVNTVFQDYALFPHLSVRQNVEYGLKVKRVPRAERTRRAAEALAAVRLEDFAARRPAELSGGQRQRVALARALVNRPSVLLLDEPLGALDLKLRLEMQIELKQIQREAGITFVFVTHDQDEALTMSDRIAVFNAGRIEQVGTPAEVYEHPATEFVAGFVGTSNLLQGDAAAQVFGEPGLYSVRPEKVRITHPDDPAGPDECSAPGTIVEVVYAGALTRFVVDLEAGGRLVALRQNVEESSTDVARHRGSTVLLAWQRRHTVRLSARPGDTTPNDNPQ</sequence>
<evidence type="ECO:0000313" key="5">
    <source>
        <dbReference type="EMBL" id="MFC1437101.1"/>
    </source>
</evidence>
<feature type="domain" description="ABC transporter" evidence="4">
    <location>
        <begin position="22"/>
        <end position="252"/>
    </location>
</feature>
<dbReference type="PROSITE" id="PS00211">
    <property type="entry name" value="ABC_TRANSPORTER_1"/>
    <property type="match status" value="1"/>
</dbReference>
<keyword evidence="2" id="KW-0547">Nucleotide-binding</keyword>
<dbReference type="PANTHER" id="PTHR42781:SF4">
    <property type="entry name" value="SPERMIDINE_PUTRESCINE IMPORT ATP-BINDING PROTEIN POTA"/>
    <property type="match status" value="1"/>
</dbReference>
<comment type="caution">
    <text evidence="5">The sequence shown here is derived from an EMBL/GenBank/DDBJ whole genome shotgun (WGS) entry which is preliminary data.</text>
</comment>
<dbReference type="Proteomes" id="UP001592581">
    <property type="component" value="Unassembled WGS sequence"/>
</dbReference>
<keyword evidence="1" id="KW-0813">Transport</keyword>
<gene>
    <name evidence="5" type="ORF">ABUW04_02435</name>
</gene>
<dbReference type="SMART" id="SM00382">
    <property type="entry name" value="AAA"/>
    <property type="match status" value="1"/>
</dbReference>
<evidence type="ECO:0000256" key="1">
    <source>
        <dbReference type="ARBA" id="ARBA00022448"/>
    </source>
</evidence>
<dbReference type="InterPro" id="IPR017871">
    <property type="entry name" value="ABC_transporter-like_CS"/>
</dbReference>
<dbReference type="InterPro" id="IPR003593">
    <property type="entry name" value="AAA+_ATPase"/>
</dbReference>
<dbReference type="Pfam" id="PF08402">
    <property type="entry name" value="TOBE_2"/>
    <property type="match status" value="1"/>
</dbReference>
<evidence type="ECO:0000256" key="2">
    <source>
        <dbReference type="ARBA" id="ARBA00022741"/>
    </source>
</evidence>
<keyword evidence="6" id="KW-1185">Reference proteome</keyword>
<accession>A0ABV6XFS5</accession>
<dbReference type="Gene3D" id="3.40.50.300">
    <property type="entry name" value="P-loop containing nucleotide triphosphate hydrolases"/>
    <property type="match status" value="1"/>
</dbReference>
<dbReference type="RefSeq" id="WP_380562195.1">
    <property type="nucleotide sequence ID" value="NZ_JBEUKS010000001.1"/>
</dbReference>
<proteinExistence type="predicted"/>
<evidence type="ECO:0000313" key="6">
    <source>
        <dbReference type="Proteomes" id="UP001592581"/>
    </source>
</evidence>
<dbReference type="Gene3D" id="2.40.50.100">
    <property type="match status" value="1"/>
</dbReference>
<reference evidence="5 6" key="1">
    <citation type="submission" date="2024-06" db="EMBL/GenBank/DDBJ databases">
        <authorList>
            <person name="Lee S.D."/>
        </authorList>
    </citation>
    <scope>NUCLEOTIDE SEQUENCE [LARGE SCALE GENOMIC DNA]</scope>
    <source>
        <strain evidence="5 6">N1-10</strain>
    </source>
</reference>
<keyword evidence="3 5" id="KW-0067">ATP-binding</keyword>
<dbReference type="GO" id="GO:0005524">
    <property type="term" value="F:ATP binding"/>
    <property type="evidence" value="ECO:0007669"/>
    <property type="project" value="UniProtKB-KW"/>
</dbReference>
<dbReference type="Pfam" id="PF00005">
    <property type="entry name" value="ABC_tran"/>
    <property type="match status" value="1"/>
</dbReference>
<dbReference type="InterPro" id="IPR008995">
    <property type="entry name" value="Mo/tungstate-bd_C_term_dom"/>
</dbReference>
<dbReference type="InterPro" id="IPR050093">
    <property type="entry name" value="ABC_SmlMolc_Importer"/>
</dbReference>
<evidence type="ECO:0000256" key="3">
    <source>
        <dbReference type="ARBA" id="ARBA00022840"/>
    </source>
</evidence>
<dbReference type="InterPro" id="IPR027417">
    <property type="entry name" value="P-loop_NTPase"/>
</dbReference>